<gene>
    <name evidence="1" type="ORF">F7725_028863</name>
</gene>
<evidence type="ECO:0000313" key="2">
    <source>
        <dbReference type="Proteomes" id="UP000518266"/>
    </source>
</evidence>
<organism evidence="1 2">
    <name type="scientific">Dissostichus mawsoni</name>
    <name type="common">Antarctic cod</name>
    <dbReference type="NCBI Taxonomy" id="36200"/>
    <lineage>
        <taxon>Eukaryota</taxon>
        <taxon>Metazoa</taxon>
        <taxon>Chordata</taxon>
        <taxon>Craniata</taxon>
        <taxon>Vertebrata</taxon>
        <taxon>Euteleostomi</taxon>
        <taxon>Actinopterygii</taxon>
        <taxon>Neopterygii</taxon>
        <taxon>Teleostei</taxon>
        <taxon>Neoteleostei</taxon>
        <taxon>Acanthomorphata</taxon>
        <taxon>Eupercaria</taxon>
        <taxon>Perciformes</taxon>
        <taxon>Notothenioidei</taxon>
        <taxon>Nototheniidae</taxon>
        <taxon>Dissostichus</taxon>
    </lineage>
</organism>
<name>A0A7J5XGU8_DISMA</name>
<dbReference type="Proteomes" id="UP000518266">
    <property type="component" value="Unassembled WGS sequence"/>
</dbReference>
<protein>
    <submittedName>
        <fullName evidence="1">Uncharacterized protein</fullName>
    </submittedName>
</protein>
<accession>A0A7J5XGU8</accession>
<proteinExistence type="predicted"/>
<dbReference type="AlphaFoldDB" id="A0A7J5XGU8"/>
<reference evidence="1 2" key="1">
    <citation type="submission" date="2020-03" db="EMBL/GenBank/DDBJ databases">
        <title>Dissostichus mawsoni Genome sequencing and assembly.</title>
        <authorList>
            <person name="Park H."/>
        </authorList>
    </citation>
    <scope>NUCLEOTIDE SEQUENCE [LARGE SCALE GENOMIC DNA]</scope>
    <source>
        <strain evidence="1">DM0001</strain>
        <tissue evidence="1">Muscle</tissue>
    </source>
</reference>
<comment type="caution">
    <text evidence="1">The sequence shown here is derived from an EMBL/GenBank/DDBJ whole genome shotgun (WGS) entry which is preliminary data.</text>
</comment>
<dbReference type="OrthoDB" id="10614628at2759"/>
<keyword evidence="2" id="KW-1185">Reference proteome</keyword>
<dbReference type="EMBL" id="JAAKFY010000024">
    <property type="protein sequence ID" value="KAF3836305.1"/>
    <property type="molecule type" value="Genomic_DNA"/>
</dbReference>
<evidence type="ECO:0000313" key="1">
    <source>
        <dbReference type="EMBL" id="KAF3836305.1"/>
    </source>
</evidence>
<sequence>MIEGRLGTACILLSPPLLRPQAHIFTILRRSCLKRTPMKTYRNGVTQITKRLPVVGLGDLHNCNIPIHTNAEGNTKVPALNCIDSPERQHAQEEEVSHSQVQQVHVGHCFQAVAHSGVDPNHHQITHGTKNEDHPEERWLVLPTKLPDPASVTKAWVVSRI</sequence>